<proteinExistence type="predicted"/>
<dbReference type="AlphaFoldDB" id="A0A120A3W7"/>
<protein>
    <submittedName>
        <fullName evidence="1">Uncharacterized protein</fullName>
    </submittedName>
</protein>
<gene>
    <name evidence="1" type="ORF">AA415_00024</name>
</gene>
<dbReference type="Proteomes" id="UP000056419">
    <property type="component" value="Unassembled WGS sequence"/>
</dbReference>
<evidence type="ECO:0000313" key="2">
    <source>
        <dbReference type="Proteomes" id="UP000056419"/>
    </source>
</evidence>
<organism evidence="1 2">
    <name type="scientific">Bacteroides stercoris</name>
    <dbReference type="NCBI Taxonomy" id="46506"/>
    <lineage>
        <taxon>Bacteria</taxon>
        <taxon>Pseudomonadati</taxon>
        <taxon>Bacteroidota</taxon>
        <taxon>Bacteroidia</taxon>
        <taxon>Bacteroidales</taxon>
        <taxon>Bacteroidaceae</taxon>
        <taxon>Bacteroides</taxon>
    </lineage>
</organism>
<sequence length="61" mass="7047">MQSRAFLSQLLVTGDESGFFYALLQRYSFCGENLFQTTYLFSCMDFVNILINSLDTPGYIR</sequence>
<comment type="caution">
    <text evidence="1">The sequence shown here is derived from an EMBL/GenBank/DDBJ whole genome shotgun (WGS) entry which is preliminary data.</text>
</comment>
<name>A0A120A3W7_BACSE</name>
<reference evidence="1 2" key="1">
    <citation type="journal article" date="2016" name="BMC Genomics">
        <title>Type VI secretion systems of human gut Bacteroidales segregate into three genetic architectures, two of which are contained on mobile genetic elements.</title>
        <authorList>
            <person name="Coyne M.J."/>
            <person name="Roelofs K.G."/>
            <person name="Comstock L.E."/>
        </authorList>
    </citation>
    <scope>NUCLEOTIDE SEQUENCE [LARGE SCALE GENOMIC DNA]</scope>
    <source>
        <strain evidence="1 2">CL09T03C01</strain>
    </source>
</reference>
<evidence type="ECO:0000313" key="1">
    <source>
        <dbReference type="EMBL" id="KWR57491.1"/>
    </source>
</evidence>
<keyword evidence="2" id="KW-1185">Reference proteome</keyword>
<accession>A0A120A3W7</accession>
<dbReference type="EMBL" id="LRGC01000001">
    <property type="protein sequence ID" value="KWR57491.1"/>
    <property type="molecule type" value="Genomic_DNA"/>
</dbReference>